<proteinExistence type="predicted"/>
<keyword evidence="2" id="KW-1185">Reference proteome</keyword>
<accession>A0A2A9DQU6</accession>
<reference evidence="1 2" key="1">
    <citation type="submission" date="2017-10" db="EMBL/GenBank/DDBJ databases">
        <title>Sequencing the genomes of 1000 actinobacteria strains.</title>
        <authorList>
            <person name="Klenk H.-P."/>
        </authorList>
    </citation>
    <scope>NUCLEOTIDE SEQUENCE [LARGE SCALE GENOMIC DNA]</scope>
    <source>
        <strain evidence="1 2">DSM 20688</strain>
    </source>
</reference>
<protein>
    <submittedName>
        <fullName evidence="1">Uncharacterized protein</fullName>
    </submittedName>
</protein>
<dbReference type="AlphaFoldDB" id="A0A2A9DQU6"/>
<name>A0A2A9DQU6_9CORY</name>
<organism evidence="1 2">
    <name type="scientific">Corynebacterium renale</name>
    <dbReference type="NCBI Taxonomy" id="1724"/>
    <lineage>
        <taxon>Bacteria</taxon>
        <taxon>Bacillati</taxon>
        <taxon>Actinomycetota</taxon>
        <taxon>Actinomycetes</taxon>
        <taxon>Mycobacteriales</taxon>
        <taxon>Corynebacteriaceae</taxon>
        <taxon>Corynebacterium</taxon>
    </lineage>
</organism>
<evidence type="ECO:0000313" key="2">
    <source>
        <dbReference type="Proteomes" id="UP000221653"/>
    </source>
</evidence>
<dbReference type="Proteomes" id="UP000221653">
    <property type="component" value="Unassembled WGS sequence"/>
</dbReference>
<dbReference type="STRING" id="1724.GCA_001044175_01333"/>
<sequence>MVEGSGHNAMQRSAAHLRHRELTQELYDIGDEVASYIENIAEAIADWDGELTVDCLSELDEIIEDARVDARHVLGELIGLRTALTTGLKAGSLSARAHTGQPKYEKPVAVTATSLETDFPLTATPVVVAELAGALDARTEAVGNYLARLVDWLLERTDIVANDLEALSYPHVLNRVQALVHAAAGGWLTTVVDTHPAYARARRGHNPPEFLAERARIDAVVAKVVAKRKQAAGGIVAG</sequence>
<gene>
    <name evidence="1" type="ORF">ATK06_1392</name>
</gene>
<comment type="caution">
    <text evidence="1">The sequence shown here is derived from an EMBL/GenBank/DDBJ whole genome shotgun (WGS) entry which is preliminary data.</text>
</comment>
<evidence type="ECO:0000313" key="1">
    <source>
        <dbReference type="EMBL" id="PFG28289.1"/>
    </source>
</evidence>
<dbReference type="EMBL" id="PDJF01000001">
    <property type="protein sequence ID" value="PFG28289.1"/>
    <property type="molecule type" value="Genomic_DNA"/>
</dbReference>